<name>A0ABX6AFC1_STRVD</name>
<feature type="region of interest" description="Disordered" evidence="1">
    <location>
        <begin position="196"/>
        <end position="220"/>
    </location>
</feature>
<dbReference type="NCBIfam" id="NF033634">
    <property type="entry name" value="SLATT_1"/>
    <property type="match status" value="1"/>
</dbReference>
<keyword evidence="4" id="KW-1185">Reference proteome</keyword>
<reference evidence="3 4" key="1">
    <citation type="submission" date="2017-09" db="EMBL/GenBank/DDBJ databases">
        <authorList>
            <person name="Lee N."/>
            <person name="Cho B.-K."/>
        </authorList>
    </citation>
    <scope>NUCLEOTIDE SEQUENCE [LARGE SCALE GENOMIC DNA]</scope>
    <source>
        <strain evidence="3 4">ATCC 39115</strain>
    </source>
</reference>
<accession>A0ABX6AFC1</accession>
<dbReference type="Proteomes" id="UP000327143">
    <property type="component" value="Chromosome"/>
</dbReference>
<dbReference type="EMBL" id="CP023700">
    <property type="protein sequence ID" value="QEU86448.1"/>
    <property type="molecule type" value="Genomic_DNA"/>
</dbReference>
<keyword evidence="2" id="KW-1133">Transmembrane helix</keyword>
<protein>
    <submittedName>
        <fullName evidence="3">SLATT domain-containing protein</fullName>
    </submittedName>
</protein>
<feature type="region of interest" description="Disordered" evidence="1">
    <location>
        <begin position="1"/>
        <end position="52"/>
    </location>
</feature>
<evidence type="ECO:0000313" key="4">
    <source>
        <dbReference type="Proteomes" id="UP000327143"/>
    </source>
</evidence>
<evidence type="ECO:0000256" key="2">
    <source>
        <dbReference type="SAM" id="Phobius"/>
    </source>
</evidence>
<feature type="compositionally biased region" description="Basic and acidic residues" evidence="1">
    <location>
        <begin position="13"/>
        <end position="23"/>
    </location>
</feature>
<gene>
    <name evidence="3" type="ORF">CP969_18435</name>
</gene>
<keyword evidence="2" id="KW-0472">Membrane</keyword>
<proteinExistence type="predicted"/>
<evidence type="ECO:0000256" key="1">
    <source>
        <dbReference type="SAM" id="MobiDB-lite"/>
    </source>
</evidence>
<evidence type="ECO:0000313" key="3">
    <source>
        <dbReference type="EMBL" id="QEU86448.1"/>
    </source>
</evidence>
<keyword evidence="2" id="KW-0812">Transmembrane</keyword>
<feature type="compositionally biased region" description="Pro residues" evidence="1">
    <location>
        <begin position="209"/>
        <end position="220"/>
    </location>
</feature>
<sequence>MTGGRSGGGRRGRTGDLRPEGVRVLRGPPDEGAGPASPVPRPRLGNRSKRVPCAASRGHHVLMRRRIPDADWLDAPDPVLALAQGELAFYERVRNSSRRWYRLTELGALATASSTVVAAGLGAPAWLTALIAGGALFFTGFRQVFGHGPRYVLAAQSHEALRRAVNRYRLLPAADRDEGARQELLATVERVGDDELRQWVEQRTQTSPPLGPPPGGPPLP</sequence>
<organism evidence="3 4">
    <name type="scientific">Streptomyces viridosporus T7A</name>
    <dbReference type="NCBI Taxonomy" id="665577"/>
    <lineage>
        <taxon>Bacteria</taxon>
        <taxon>Bacillati</taxon>
        <taxon>Actinomycetota</taxon>
        <taxon>Actinomycetes</taxon>
        <taxon>Kitasatosporales</taxon>
        <taxon>Streptomycetaceae</taxon>
        <taxon>Streptomyces</taxon>
    </lineage>
</organism>
<feature type="transmembrane region" description="Helical" evidence="2">
    <location>
        <begin position="100"/>
        <end position="119"/>
    </location>
</feature>